<evidence type="ECO:0000313" key="2">
    <source>
        <dbReference type="EMBL" id="QJA74391.1"/>
    </source>
</evidence>
<dbReference type="EMBL" id="MT141491">
    <property type="protein sequence ID" value="QJA63134.1"/>
    <property type="molecule type" value="Genomic_DNA"/>
</dbReference>
<name>A0A6M3J0J4_9ZZZZ</name>
<gene>
    <name evidence="2" type="ORF">MM415A02025_0013</name>
    <name evidence="1" type="ORF">MM415B00647_0007</name>
</gene>
<organism evidence="1">
    <name type="scientific">viral metagenome</name>
    <dbReference type="NCBI Taxonomy" id="1070528"/>
    <lineage>
        <taxon>unclassified sequences</taxon>
        <taxon>metagenomes</taxon>
        <taxon>organismal metagenomes</taxon>
    </lineage>
</organism>
<dbReference type="EMBL" id="MT142094">
    <property type="protein sequence ID" value="QJA74391.1"/>
    <property type="molecule type" value="Genomic_DNA"/>
</dbReference>
<sequence>MSKEDNTQKEGRFGEALIDVIEKHAEELTNVQMIGTMLAISFSMFYSSMAKKDAKE</sequence>
<proteinExistence type="predicted"/>
<protein>
    <submittedName>
        <fullName evidence="1">Uncharacterized protein</fullName>
    </submittedName>
</protein>
<dbReference type="AlphaFoldDB" id="A0A6M3J0J4"/>
<evidence type="ECO:0000313" key="1">
    <source>
        <dbReference type="EMBL" id="QJA63134.1"/>
    </source>
</evidence>
<accession>A0A6M3J0J4</accession>
<reference evidence="1" key="1">
    <citation type="submission" date="2020-03" db="EMBL/GenBank/DDBJ databases">
        <title>The deep terrestrial virosphere.</title>
        <authorList>
            <person name="Holmfeldt K."/>
            <person name="Nilsson E."/>
            <person name="Simone D."/>
            <person name="Lopez-Fernandez M."/>
            <person name="Wu X."/>
            <person name="de Brujin I."/>
            <person name="Lundin D."/>
            <person name="Andersson A."/>
            <person name="Bertilsson S."/>
            <person name="Dopson M."/>
        </authorList>
    </citation>
    <scope>NUCLEOTIDE SEQUENCE</scope>
    <source>
        <strain evidence="2">MM415A02025</strain>
        <strain evidence="1">MM415B00647</strain>
    </source>
</reference>